<dbReference type="OrthoDB" id="5388486at2759"/>
<feature type="compositionally biased region" description="Polar residues" evidence="1">
    <location>
        <begin position="245"/>
        <end position="254"/>
    </location>
</feature>
<feature type="compositionally biased region" description="Polar residues" evidence="1">
    <location>
        <begin position="99"/>
        <end position="115"/>
    </location>
</feature>
<dbReference type="AlphaFoldDB" id="A0A2J5HEW6"/>
<dbReference type="PANTHER" id="PTHR23225:SF2">
    <property type="entry name" value="AT09679P-RELATED"/>
    <property type="match status" value="1"/>
</dbReference>
<evidence type="ECO:0000313" key="2">
    <source>
        <dbReference type="EMBL" id="PLN75414.1"/>
    </source>
</evidence>
<proteinExistence type="predicted"/>
<evidence type="ECO:0000313" key="3">
    <source>
        <dbReference type="Proteomes" id="UP000235023"/>
    </source>
</evidence>
<dbReference type="EMBL" id="KZ559650">
    <property type="protein sequence ID" value="PLN75414.1"/>
    <property type="molecule type" value="Genomic_DNA"/>
</dbReference>
<feature type="region of interest" description="Disordered" evidence="1">
    <location>
        <begin position="88"/>
        <end position="115"/>
    </location>
</feature>
<evidence type="ECO:0000256" key="1">
    <source>
        <dbReference type="SAM" id="MobiDB-lite"/>
    </source>
</evidence>
<dbReference type="GO" id="GO:0003700">
    <property type="term" value="F:DNA-binding transcription factor activity"/>
    <property type="evidence" value="ECO:0007669"/>
    <property type="project" value="InterPro"/>
</dbReference>
<accession>A0A2J5HEW6</accession>
<organism evidence="2 3">
    <name type="scientific">Aspergillus taichungensis</name>
    <dbReference type="NCBI Taxonomy" id="482145"/>
    <lineage>
        <taxon>Eukaryota</taxon>
        <taxon>Fungi</taxon>
        <taxon>Dikarya</taxon>
        <taxon>Ascomycota</taxon>
        <taxon>Pezizomycotina</taxon>
        <taxon>Eurotiomycetes</taxon>
        <taxon>Eurotiomycetidae</taxon>
        <taxon>Eurotiales</taxon>
        <taxon>Aspergillaceae</taxon>
        <taxon>Aspergillus</taxon>
        <taxon>Aspergillus subgen. Circumdati</taxon>
    </lineage>
</organism>
<evidence type="ECO:0008006" key="4">
    <source>
        <dbReference type="Google" id="ProtNLM"/>
    </source>
</evidence>
<dbReference type="Proteomes" id="UP000235023">
    <property type="component" value="Unassembled WGS sequence"/>
</dbReference>
<name>A0A2J5HEW6_9EURO</name>
<dbReference type="PANTHER" id="PTHR23225">
    <property type="entry name" value="ZINC FINGER PROTEIN"/>
    <property type="match status" value="1"/>
</dbReference>
<gene>
    <name evidence="2" type="ORF">BDW42DRAFT_180756</name>
</gene>
<dbReference type="InterPro" id="IPR039970">
    <property type="entry name" value="TF_Grauzone"/>
</dbReference>
<protein>
    <recommendedName>
        <fullName evidence="4">C2H2 finger domain protein</fullName>
    </recommendedName>
</protein>
<sequence length="458" mass="50914">MLTMEGFPSTPVFADYPHVSEGGSPVQDYELFPSDSRAYAGSWLDSSYTHPQKQLSPMDAPPKSPFLTPALWYNSAVLPQGLPHAKPAPMSDYSPLGSDLSTTSGADSPRSTSGSYVGAAGCYMSPPYTNDDAMLQVPDHWGCPSPVASSYQSVSPAQVYYPDPEPIVSLGGHQVPLLPDTPPALVYPAAPQLEEHQLPVLGLVPEHDADDLVSSPPSLSQPRREKSKRSSGGVVKDISSRKDPAQTTGSTSRSVAKPRSKKGSSTPSRIFICSFSHYGCRSTFTSKNEWKRHVSSQHVKVGFYRCDVGRCNANNLRKLASARGAPHDEARLSNDFNRKDLFTQHQRRMHSPWVTRNSKQPVTDEERQAFEETLEGVRDRCWQQQRTAPEHSRCGFCGHQFSGHLSWNDRMEHVGRHFEKGDFHPHSEQEDPALRQWAIEEGVIEFLRGQWRLTSDMK</sequence>
<keyword evidence="3" id="KW-1185">Reference proteome</keyword>
<reference evidence="3" key="1">
    <citation type="submission" date="2017-12" db="EMBL/GenBank/DDBJ databases">
        <authorList>
            <consortium name="DOE Joint Genome Institute"/>
            <person name="Mondo S.J."/>
            <person name="Kjaerbolling I."/>
            <person name="Vesth T.C."/>
            <person name="Frisvad J.C."/>
            <person name="Nybo J.L."/>
            <person name="Theobald S."/>
            <person name="Kuo A."/>
            <person name="Bowyer P."/>
            <person name="Matsuda Y."/>
            <person name="Lyhne E.K."/>
            <person name="Kogle M.E."/>
            <person name="Clum A."/>
            <person name="Lipzen A."/>
            <person name="Salamov A."/>
            <person name="Ngan C.Y."/>
            <person name="Daum C."/>
            <person name="Chiniquy J."/>
            <person name="Barry K."/>
            <person name="LaButti K."/>
            <person name="Haridas S."/>
            <person name="Simmons B.A."/>
            <person name="Magnuson J.K."/>
            <person name="Mortensen U.H."/>
            <person name="Larsen T.O."/>
            <person name="Grigoriev I.V."/>
            <person name="Baker S.E."/>
            <person name="Andersen M.R."/>
            <person name="Nordberg H.P."/>
            <person name="Cantor M.N."/>
            <person name="Hua S.X."/>
        </authorList>
    </citation>
    <scope>NUCLEOTIDE SEQUENCE [LARGE SCALE GENOMIC DNA]</scope>
    <source>
        <strain evidence="3">IBT 19404</strain>
    </source>
</reference>
<feature type="region of interest" description="Disordered" evidence="1">
    <location>
        <begin position="207"/>
        <end position="266"/>
    </location>
</feature>